<protein>
    <recommendedName>
        <fullName evidence="5">EF-hand domain-containing protein</fullName>
    </recommendedName>
</protein>
<dbReference type="SUPFAM" id="SSF48371">
    <property type="entry name" value="ARM repeat"/>
    <property type="match status" value="1"/>
</dbReference>
<dbReference type="Proteomes" id="UP000225740">
    <property type="component" value="Unassembled WGS sequence"/>
</dbReference>
<gene>
    <name evidence="3" type="ORF">CEE69_18810</name>
</gene>
<organism evidence="3 4">
    <name type="scientific">Rhodopirellula bahusiensis</name>
    <dbReference type="NCBI Taxonomy" id="2014065"/>
    <lineage>
        <taxon>Bacteria</taxon>
        <taxon>Pseudomonadati</taxon>
        <taxon>Planctomycetota</taxon>
        <taxon>Planctomycetia</taxon>
        <taxon>Pirellulales</taxon>
        <taxon>Pirellulaceae</taxon>
        <taxon>Rhodopirellula</taxon>
    </lineage>
</organism>
<evidence type="ECO:0000313" key="3">
    <source>
        <dbReference type="EMBL" id="PHQ33640.1"/>
    </source>
</evidence>
<feature type="signal peptide" evidence="2">
    <location>
        <begin position="1"/>
        <end position="23"/>
    </location>
</feature>
<comment type="caution">
    <text evidence="3">The sequence shown here is derived from an EMBL/GenBank/DDBJ whole genome shotgun (WGS) entry which is preliminary data.</text>
</comment>
<sequence length="303" mass="34206">MWKLFHASSIVLVLAFCAQSSKAQSEDSESEDREAESSAATEMGANLPEQIVDRLFEMSVDDPATAIRMNALKACANIPNEGTRLNDAVDRSLNASDLKVRLNAIQMLELVELKPQRKVDAAIEYLELRFQNPDRRIPFNHPTISPAVEVLKRHSEVANATLSDKLRESSPSTLLHLQLAGLLKFNVAENADRLHQHSKSDNQEVRGEVVALWSKHLANAAAKRSQPEKQPQPELTEKLNGINPKFLKYAETIIRRYDKDESRSLHEQEWQSMLMNPASADLNHDGHVTIEEYALHIYNRSKK</sequence>
<dbReference type="SUPFAM" id="SSF47473">
    <property type="entry name" value="EF-hand"/>
    <property type="match status" value="1"/>
</dbReference>
<dbReference type="RefSeq" id="WP_099262200.1">
    <property type="nucleotide sequence ID" value="NZ_NIZW01000015.1"/>
</dbReference>
<feature type="region of interest" description="Disordered" evidence="1">
    <location>
        <begin position="220"/>
        <end position="239"/>
    </location>
</feature>
<evidence type="ECO:0008006" key="5">
    <source>
        <dbReference type="Google" id="ProtNLM"/>
    </source>
</evidence>
<keyword evidence="2" id="KW-0732">Signal</keyword>
<dbReference type="OrthoDB" id="289648at2"/>
<feature type="chain" id="PRO_5013578731" description="EF-hand domain-containing protein" evidence="2">
    <location>
        <begin position="24"/>
        <end position="303"/>
    </location>
</feature>
<evidence type="ECO:0000256" key="1">
    <source>
        <dbReference type="SAM" id="MobiDB-lite"/>
    </source>
</evidence>
<name>A0A2G1W465_9BACT</name>
<dbReference type="AlphaFoldDB" id="A0A2G1W465"/>
<evidence type="ECO:0000313" key="4">
    <source>
        <dbReference type="Proteomes" id="UP000225740"/>
    </source>
</evidence>
<dbReference type="GeneID" id="90610074"/>
<dbReference type="InterPro" id="IPR011992">
    <property type="entry name" value="EF-hand-dom_pair"/>
</dbReference>
<feature type="region of interest" description="Disordered" evidence="1">
    <location>
        <begin position="23"/>
        <end position="43"/>
    </location>
</feature>
<dbReference type="PROSITE" id="PS00018">
    <property type="entry name" value="EF_HAND_1"/>
    <property type="match status" value="1"/>
</dbReference>
<evidence type="ECO:0000256" key="2">
    <source>
        <dbReference type="SAM" id="SignalP"/>
    </source>
</evidence>
<accession>A0A2G1W465</accession>
<keyword evidence="4" id="KW-1185">Reference proteome</keyword>
<dbReference type="EMBL" id="NIZW01000015">
    <property type="protein sequence ID" value="PHQ33640.1"/>
    <property type="molecule type" value="Genomic_DNA"/>
</dbReference>
<reference evidence="3 4" key="1">
    <citation type="submission" date="2017-06" db="EMBL/GenBank/DDBJ databases">
        <title>Description of Rhodopirellula bahusiensis sp. nov.</title>
        <authorList>
            <person name="Kizina J."/>
            <person name="Harder J."/>
        </authorList>
    </citation>
    <scope>NUCLEOTIDE SEQUENCE [LARGE SCALE GENOMIC DNA]</scope>
    <source>
        <strain evidence="3 4">SWK21</strain>
    </source>
</reference>
<dbReference type="InterPro" id="IPR016024">
    <property type="entry name" value="ARM-type_fold"/>
</dbReference>
<dbReference type="InterPro" id="IPR018247">
    <property type="entry name" value="EF_Hand_1_Ca_BS"/>
</dbReference>
<proteinExistence type="predicted"/>